<name>A0ABU2XF27_9ACTN</name>
<organism evidence="6 7">
    <name type="scientific">Streptomyces lonegramiae</name>
    <dbReference type="NCBI Taxonomy" id="3075524"/>
    <lineage>
        <taxon>Bacteria</taxon>
        <taxon>Bacillati</taxon>
        <taxon>Actinomycetota</taxon>
        <taxon>Actinomycetes</taxon>
        <taxon>Kitasatosporales</taxon>
        <taxon>Streptomycetaceae</taxon>
        <taxon>Streptomyces</taxon>
    </lineage>
</organism>
<dbReference type="RefSeq" id="WP_311724460.1">
    <property type="nucleotide sequence ID" value="NZ_JAVRFD010000006.1"/>
</dbReference>
<feature type="domain" description="HTH araC/xylS-type" evidence="5">
    <location>
        <begin position="164"/>
        <end position="266"/>
    </location>
</feature>
<dbReference type="SUPFAM" id="SSF46689">
    <property type="entry name" value="Homeodomain-like"/>
    <property type="match status" value="2"/>
</dbReference>
<dbReference type="PROSITE" id="PS01124">
    <property type="entry name" value="HTH_ARAC_FAMILY_2"/>
    <property type="match status" value="1"/>
</dbReference>
<dbReference type="InterPro" id="IPR009057">
    <property type="entry name" value="Homeodomain-like_sf"/>
</dbReference>
<keyword evidence="1" id="KW-0805">Transcription regulation</keyword>
<feature type="region of interest" description="Disordered" evidence="4">
    <location>
        <begin position="269"/>
        <end position="290"/>
    </location>
</feature>
<gene>
    <name evidence="6" type="ORF">RND15_15260</name>
</gene>
<keyword evidence="7" id="KW-1185">Reference proteome</keyword>
<keyword evidence="2" id="KW-0238">DNA-binding</keyword>
<evidence type="ECO:0000313" key="7">
    <source>
        <dbReference type="Proteomes" id="UP001180754"/>
    </source>
</evidence>
<accession>A0ABU2XF27</accession>
<evidence type="ECO:0000259" key="5">
    <source>
        <dbReference type="PROSITE" id="PS01124"/>
    </source>
</evidence>
<dbReference type="SMART" id="SM00342">
    <property type="entry name" value="HTH_ARAC"/>
    <property type="match status" value="1"/>
</dbReference>
<dbReference type="EMBL" id="JAVRFD010000006">
    <property type="protein sequence ID" value="MDT0544049.1"/>
    <property type="molecule type" value="Genomic_DNA"/>
</dbReference>
<dbReference type="Gene3D" id="1.10.10.60">
    <property type="entry name" value="Homeodomain-like"/>
    <property type="match status" value="1"/>
</dbReference>
<protein>
    <submittedName>
        <fullName evidence="6">AraC family transcriptional regulator</fullName>
    </submittedName>
</protein>
<sequence>MLTAVPVAGRPDFGISAVACRADHTRWSGPEVRTDYRVVLVRRGRFRRMSAGVPADIDAALAYVGHPGEEESFAHPTGGDLCTAISVTPKLWRSLAGDAAGPAAPTVYVDPRLDLAHRRLLAAARSGDVDFAVSEELLALLSTAIGRMAAGPTPLGGTSAGSDRRLVAAAREAIAEEHPTSNTLFSLAELLGVSPYRLSRAFPRELGVSVTRYRHRVRIGRALDRLEAGEDSLSALAADLGYADQAHLTRTMRQYLGRTPTALRHLLAPARPPGPSSARTPAIGGEFPFT</sequence>
<reference evidence="6" key="1">
    <citation type="submission" date="2024-05" db="EMBL/GenBank/DDBJ databases">
        <title>30 novel species of actinomycetes from the DSMZ collection.</title>
        <authorList>
            <person name="Nouioui I."/>
        </authorList>
    </citation>
    <scope>NUCLEOTIDE SEQUENCE</scope>
    <source>
        <strain evidence="6">DSM 41529</strain>
    </source>
</reference>
<evidence type="ECO:0000313" key="6">
    <source>
        <dbReference type="EMBL" id="MDT0544049.1"/>
    </source>
</evidence>
<evidence type="ECO:0000256" key="1">
    <source>
        <dbReference type="ARBA" id="ARBA00023015"/>
    </source>
</evidence>
<dbReference type="Pfam" id="PF12833">
    <property type="entry name" value="HTH_18"/>
    <property type="match status" value="1"/>
</dbReference>
<dbReference type="PANTHER" id="PTHR46796">
    <property type="entry name" value="HTH-TYPE TRANSCRIPTIONAL ACTIVATOR RHAS-RELATED"/>
    <property type="match status" value="1"/>
</dbReference>
<proteinExistence type="predicted"/>
<dbReference type="InterPro" id="IPR018060">
    <property type="entry name" value="HTH_AraC"/>
</dbReference>
<keyword evidence="3" id="KW-0804">Transcription</keyword>
<evidence type="ECO:0000256" key="4">
    <source>
        <dbReference type="SAM" id="MobiDB-lite"/>
    </source>
</evidence>
<dbReference type="Proteomes" id="UP001180754">
    <property type="component" value="Unassembled WGS sequence"/>
</dbReference>
<comment type="caution">
    <text evidence="6">The sequence shown here is derived from an EMBL/GenBank/DDBJ whole genome shotgun (WGS) entry which is preliminary data.</text>
</comment>
<evidence type="ECO:0000256" key="3">
    <source>
        <dbReference type="ARBA" id="ARBA00023163"/>
    </source>
</evidence>
<evidence type="ECO:0000256" key="2">
    <source>
        <dbReference type="ARBA" id="ARBA00023125"/>
    </source>
</evidence>
<dbReference type="InterPro" id="IPR050204">
    <property type="entry name" value="AraC_XylS_family_regulators"/>
</dbReference>